<organism evidence="2 3">
    <name type="scientific">Chrysochromulina tobinii</name>
    <dbReference type="NCBI Taxonomy" id="1460289"/>
    <lineage>
        <taxon>Eukaryota</taxon>
        <taxon>Haptista</taxon>
        <taxon>Haptophyta</taxon>
        <taxon>Prymnesiophyceae</taxon>
        <taxon>Prymnesiales</taxon>
        <taxon>Chrysochromulinaceae</taxon>
        <taxon>Chrysochromulina</taxon>
    </lineage>
</organism>
<feature type="region of interest" description="Disordered" evidence="1">
    <location>
        <begin position="1"/>
        <end position="26"/>
    </location>
</feature>
<comment type="caution">
    <text evidence="2">The sequence shown here is derived from an EMBL/GenBank/DDBJ whole genome shotgun (WGS) entry which is preliminary data.</text>
</comment>
<sequence length="160" mass="17968">MLTPEERRMAEDAAQRRQQRLREVREQEKKIAAATRSSFRETSARYEGVLLSQEARAWEERHEDEVNLGRTKVQQLLRGIGEAHGAAAGVVATQAADAAANLELWKRELEHEAAREARAALAVATRAAEEDWARQATATRRAYVAETEASRAKQAHVRAR</sequence>
<evidence type="ECO:0000256" key="1">
    <source>
        <dbReference type="SAM" id="MobiDB-lite"/>
    </source>
</evidence>
<proteinExistence type="predicted"/>
<dbReference type="AlphaFoldDB" id="A0A0M0JT38"/>
<gene>
    <name evidence="2" type="ORF">Ctob_001990</name>
</gene>
<evidence type="ECO:0000313" key="2">
    <source>
        <dbReference type="EMBL" id="KOO29353.1"/>
    </source>
</evidence>
<accession>A0A0M0JT38</accession>
<evidence type="ECO:0000313" key="3">
    <source>
        <dbReference type="Proteomes" id="UP000037460"/>
    </source>
</evidence>
<reference evidence="3" key="1">
    <citation type="journal article" date="2015" name="PLoS Genet.">
        <title>Genome Sequence and Transcriptome Analyses of Chrysochromulina tobin: Metabolic Tools for Enhanced Algal Fitness in the Prominent Order Prymnesiales (Haptophyceae).</title>
        <authorList>
            <person name="Hovde B.T."/>
            <person name="Deodato C.R."/>
            <person name="Hunsperger H.M."/>
            <person name="Ryken S.A."/>
            <person name="Yost W."/>
            <person name="Jha R.K."/>
            <person name="Patterson J."/>
            <person name="Monnat R.J. Jr."/>
            <person name="Barlow S.B."/>
            <person name="Starkenburg S.R."/>
            <person name="Cattolico R.A."/>
        </authorList>
    </citation>
    <scope>NUCLEOTIDE SEQUENCE</scope>
    <source>
        <strain evidence="3">CCMP291</strain>
    </source>
</reference>
<name>A0A0M0JT38_9EUKA</name>
<keyword evidence="3" id="KW-1185">Reference proteome</keyword>
<dbReference type="Proteomes" id="UP000037460">
    <property type="component" value="Unassembled WGS sequence"/>
</dbReference>
<protein>
    <submittedName>
        <fullName evidence="2">Uncharacterized protein</fullName>
    </submittedName>
</protein>
<dbReference type="EMBL" id="JWZX01002429">
    <property type="protein sequence ID" value="KOO29353.1"/>
    <property type="molecule type" value="Genomic_DNA"/>
</dbReference>
<feature type="region of interest" description="Disordered" evidence="1">
    <location>
        <begin position="137"/>
        <end position="160"/>
    </location>
</feature>